<proteinExistence type="predicted"/>
<evidence type="ECO:0000256" key="1">
    <source>
        <dbReference type="SAM" id="MobiDB-lite"/>
    </source>
</evidence>
<dbReference type="EMBL" id="CP058214">
    <property type="protein sequence ID" value="QPC43502.1"/>
    <property type="molecule type" value="Genomic_DNA"/>
</dbReference>
<dbReference type="Proteomes" id="UP000593594">
    <property type="component" value="Chromosome"/>
</dbReference>
<organism evidence="2 3">
    <name type="scientific">Kaustia mangrovi</name>
    <dbReference type="NCBI Taxonomy" id="2593653"/>
    <lineage>
        <taxon>Bacteria</taxon>
        <taxon>Pseudomonadati</taxon>
        <taxon>Pseudomonadota</taxon>
        <taxon>Alphaproteobacteria</taxon>
        <taxon>Hyphomicrobiales</taxon>
        <taxon>Parvibaculaceae</taxon>
        <taxon>Kaustia</taxon>
    </lineage>
</organism>
<evidence type="ECO:0000313" key="3">
    <source>
        <dbReference type="Proteomes" id="UP000593594"/>
    </source>
</evidence>
<name>A0A7S8C4Y7_9HYPH</name>
<evidence type="ECO:0000313" key="2">
    <source>
        <dbReference type="EMBL" id="QPC43502.1"/>
    </source>
</evidence>
<dbReference type="AlphaFoldDB" id="A0A7S8C4Y7"/>
<protein>
    <submittedName>
        <fullName evidence="2">Uncharacterized protein</fullName>
    </submittedName>
</protein>
<sequence>MQSVDQLMKGAAERLVQHSAEAAPLIATRKSAERKVAELQTLMETKAEDERRALKRMYHAGQLNERNRQHAEKIFGPMVDTTKAANDNTPQSEAIAV</sequence>
<reference evidence="2 3" key="1">
    <citation type="submission" date="2020-06" db="EMBL/GenBank/DDBJ databases">
        <title>Genome sequence of 2 isolates from Red Sea Mangroves.</title>
        <authorList>
            <person name="Sefrji F."/>
            <person name="Michoud G."/>
            <person name="Merlino G."/>
            <person name="Daffonchio D."/>
        </authorList>
    </citation>
    <scope>NUCLEOTIDE SEQUENCE [LARGE SCALE GENOMIC DNA]</scope>
    <source>
        <strain evidence="2 3">R1DC25</strain>
    </source>
</reference>
<feature type="region of interest" description="Disordered" evidence="1">
    <location>
        <begin position="78"/>
        <end position="97"/>
    </location>
</feature>
<feature type="compositionally biased region" description="Polar residues" evidence="1">
    <location>
        <begin position="83"/>
        <end position="97"/>
    </location>
</feature>
<keyword evidence="3" id="KW-1185">Reference proteome</keyword>
<dbReference type="RefSeq" id="WP_213160866.1">
    <property type="nucleotide sequence ID" value="NZ_CP058214.1"/>
</dbReference>
<accession>A0A7S8C4Y7</accession>
<gene>
    <name evidence="2" type="ORF">HW532_12830</name>
</gene>
<dbReference type="KEGG" id="kmn:HW532_12830"/>